<keyword evidence="1" id="KW-1133">Transmembrane helix</keyword>
<dbReference type="STRING" id="1075090.GOAMR_61_00690"/>
<accession>G7GTP8</accession>
<evidence type="ECO:0000313" key="2">
    <source>
        <dbReference type="EMBL" id="GAB06973.1"/>
    </source>
</evidence>
<keyword evidence="1" id="KW-0472">Membrane</keyword>
<dbReference type="Proteomes" id="UP000006023">
    <property type="component" value="Unassembled WGS sequence"/>
</dbReference>
<reference evidence="2 3" key="1">
    <citation type="submission" date="2011-11" db="EMBL/GenBank/DDBJ databases">
        <title>Whole genome shotgun sequence of Gordonia amarae NBRC 15530.</title>
        <authorList>
            <person name="Takarada H."/>
            <person name="Hosoyama A."/>
            <person name="Tsuchikane K."/>
            <person name="Katsumata H."/>
            <person name="Yamazaki S."/>
            <person name="Fujita N."/>
        </authorList>
    </citation>
    <scope>NUCLEOTIDE SEQUENCE [LARGE SCALE GENOMIC DNA]</scope>
    <source>
        <strain evidence="2 3">NBRC 15530</strain>
    </source>
</reference>
<dbReference type="eggNOG" id="ENOG5031W32">
    <property type="taxonomic scope" value="Bacteria"/>
</dbReference>
<keyword evidence="1" id="KW-0812">Transmembrane</keyword>
<gene>
    <name evidence="2" type="ORF">GOAMR_61_00690</name>
</gene>
<comment type="caution">
    <text evidence="2">The sequence shown here is derived from an EMBL/GenBank/DDBJ whole genome shotgun (WGS) entry which is preliminary data.</text>
</comment>
<proteinExistence type="predicted"/>
<sequence length="50" mass="5770">MSTPLVRLFRRTGGRLTPVVIFFEILLVLAAVLITWFAVYVLYRLVNDES</sequence>
<feature type="transmembrane region" description="Helical" evidence="1">
    <location>
        <begin position="21"/>
        <end position="43"/>
    </location>
</feature>
<evidence type="ECO:0000313" key="3">
    <source>
        <dbReference type="Proteomes" id="UP000006023"/>
    </source>
</evidence>
<evidence type="ECO:0000256" key="1">
    <source>
        <dbReference type="SAM" id="Phobius"/>
    </source>
</evidence>
<protein>
    <submittedName>
        <fullName evidence="2">Uncharacterized protein</fullName>
    </submittedName>
</protein>
<organism evidence="2 3">
    <name type="scientific">Gordonia amarae NBRC 15530</name>
    <dbReference type="NCBI Taxonomy" id="1075090"/>
    <lineage>
        <taxon>Bacteria</taxon>
        <taxon>Bacillati</taxon>
        <taxon>Actinomycetota</taxon>
        <taxon>Actinomycetes</taxon>
        <taxon>Mycobacteriales</taxon>
        <taxon>Gordoniaceae</taxon>
        <taxon>Gordonia</taxon>
    </lineage>
</organism>
<dbReference type="AlphaFoldDB" id="G7GTP8"/>
<keyword evidence="3" id="KW-1185">Reference proteome</keyword>
<dbReference type="EMBL" id="BAED01000061">
    <property type="protein sequence ID" value="GAB06973.1"/>
    <property type="molecule type" value="Genomic_DNA"/>
</dbReference>
<name>G7GTP8_9ACTN</name>